<keyword evidence="3" id="KW-1185">Reference proteome</keyword>
<feature type="region of interest" description="Disordered" evidence="1">
    <location>
        <begin position="39"/>
        <end position="67"/>
    </location>
</feature>
<evidence type="ECO:0000313" key="2">
    <source>
        <dbReference type="EMBL" id="GCE23507.1"/>
    </source>
</evidence>
<dbReference type="RefSeq" id="WP_126556934.1">
    <property type="nucleotide sequence ID" value="NZ_BIFS01000002.1"/>
</dbReference>
<evidence type="ECO:0000256" key="1">
    <source>
        <dbReference type="SAM" id="MobiDB-lite"/>
    </source>
</evidence>
<dbReference type="EMBL" id="BIFS01000002">
    <property type="protein sequence ID" value="GCE23507.1"/>
    <property type="molecule type" value="Genomic_DNA"/>
</dbReference>
<sequence>MNKRLLVITLIIMLVISGLVVGLFSGPIQQALTAPMTNANAMGKNANPNNGPQQARATKVPQPGKTQPALAPTQVNILAQDTFQRTNQSFWGQASDGRKWQGDANTLQAFSITGSTGQIANGRGSVNAVLGPANNNVNVVASGAVNQFGNGVNMGVVLRWTDAQNWYKALIDGEHLSILKRVNGTSSQVRTVPFQAQNGRVYNIRFQAIGAMLFTKVWRSDLPEPAHWMITISDPDLTNGQAGLRMVLQPTTVISITSFLATPATMGNDL</sequence>
<evidence type="ECO:0000313" key="3">
    <source>
        <dbReference type="Proteomes" id="UP000287188"/>
    </source>
</evidence>
<dbReference type="Gene3D" id="2.60.120.560">
    <property type="entry name" value="Exo-inulinase, domain 1"/>
    <property type="match status" value="1"/>
</dbReference>
<dbReference type="AlphaFoldDB" id="A0A402AWN9"/>
<name>A0A402AWN9_9CHLR</name>
<accession>A0A402AWN9</accession>
<feature type="compositionally biased region" description="Polar residues" evidence="1">
    <location>
        <begin position="39"/>
        <end position="56"/>
    </location>
</feature>
<gene>
    <name evidence="2" type="ORF">KDK_73070</name>
</gene>
<protein>
    <submittedName>
        <fullName evidence="2">Uncharacterized protein</fullName>
    </submittedName>
</protein>
<proteinExistence type="predicted"/>
<dbReference type="OrthoDB" id="148222at2"/>
<organism evidence="2 3">
    <name type="scientific">Dictyobacter kobayashii</name>
    <dbReference type="NCBI Taxonomy" id="2014872"/>
    <lineage>
        <taxon>Bacteria</taxon>
        <taxon>Bacillati</taxon>
        <taxon>Chloroflexota</taxon>
        <taxon>Ktedonobacteria</taxon>
        <taxon>Ktedonobacterales</taxon>
        <taxon>Dictyobacteraceae</taxon>
        <taxon>Dictyobacter</taxon>
    </lineage>
</organism>
<reference evidence="3" key="1">
    <citation type="submission" date="2018-12" db="EMBL/GenBank/DDBJ databases">
        <title>Tengunoibacter tsumagoiensis gen. nov., sp. nov., Dictyobacter kobayashii sp. nov., D. alpinus sp. nov., and D. joshuensis sp. nov. and description of Dictyobacteraceae fam. nov. within the order Ktedonobacterales isolated from Tengu-no-mugimeshi.</title>
        <authorList>
            <person name="Wang C.M."/>
            <person name="Zheng Y."/>
            <person name="Sakai Y."/>
            <person name="Toyoda A."/>
            <person name="Minakuchi Y."/>
            <person name="Abe K."/>
            <person name="Yokota A."/>
            <person name="Yabe S."/>
        </authorList>
    </citation>
    <scope>NUCLEOTIDE SEQUENCE [LARGE SCALE GENOMIC DNA]</scope>
    <source>
        <strain evidence="3">Uno11</strain>
    </source>
</reference>
<comment type="caution">
    <text evidence="2">The sequence shown here is derived from an EMBL/GenBank/DDBJ whole genome shotgun (WGS) entry which is preliminary data.</text>
</comment>
<dbReference type="Proteomes" id="UP000287188">
    <property type="component" value="Unassembled WGS sequence"/>
</dbReference>